<keyword evidence="3" id="KW-1185">Reference proteome</keyword>
<reference evidence="2" key="1">
    <citation type="journal article" date="2022" name="bioRxiv">
        <title>Sequencing and chromosome-scale assembly of the giantPleurodeles waltlgenome.</title>
        <authorList>
            <person name="Brown T."/>
            <person name="Elewa A."/>
            <person name="Iarovenko S."/>
            <person name="Subramanian E."/>
            <person name="Araus A.J."/>
            <person name="Petzold A."/>
            <person name="Susuki M."/>
            <person name="Suzuki K.-i.T."/>
            <person name="Hayashi T."/>
            <person name="Toyoda A."/>
            <person name="Oliveira C."/>
            <person name="Osipova E."/>
            <person name="Leigh N.D."/>
            <person name="Simon A."/>
            <person name="Yun M.H."/>
        </authorList>
    </citation>
    <scope>NUCLEOTIDE SEQUENCE</scope>
    <source>
        <strain evidence="2">20211129_DDA</strain>
        <tissue evidence="2">Liver</tissue>
    </source>
</reference>
<accession>A0AAV7VPB3</accession>
<dbReference type="Proteomes" id="UP001066276">
    <property type="component" value="Chromosome 2_1"/>
</dbReference>
<dbReference type="SUPFAM" id="SSF56672">
    <property type="entry name" value="DNA/RNA polymerases"/>
    <property type="match status" value="1"/>
</dbReference>
<organism evidence="2 3">
    <name type="scientific">Pleurodeles waltl</name>
    <name type="common">Iberian ribbed newt</name>
    <dbReference type="NCBI Taxonomy" id="8319"/>
    <lineage>
        <taxon>Eukaryota</taxon>
        <taxon>Metazoa</taxon>
        <taxon>Chordata</taxon>
        <taxon>Craniata</taxon>
        <taxon>Vertebrata</taxon>
        <taxon>Euteleostomi</taxon>
        <taxon>Amphibia</taxon>
        <taxon>Batrachia</taxon>
        <taxon>Caudata</taxon>
        <taxon>Salamandroidea</taxon>
        <taxon>Salamandridae</taxon>
        <taxon>Pleurodelinae</taxon>
        <taxon>Pleurodeles</taxon>
    </lineage>
</organism>
<proteinExistence type="predicted"/>
<feature type="region of interest" description="Disordered" evidence="1">
    <location>
        <begin position="47"/>
        <end position="66"/>
    </location>
</feature>
<evidence type="ECO:0000256" key="1">
    <source>
        <dbReference type="SAM" id="MobiDB-lite"/>
    </source>
</evidence>
<dbReference type="EMBL" id="JANPWB010000003">
    <property type="protein sequence ID" value="KAJ1202486.1"/>
    <property type="molecule type" value="Genomic_DNA"/>
</dbReference>
<dbReference type="InterPro" id="IPR043502">
    <property type="entry name" value="DNA/RNA_pol_sf"/>
</dbReference>
<name>A0AAV7VPB3_PLEWA</name>
<protein>
    <submittedName>
        <fullName evidence="2">Uncharacterized protein</fullName>
    </submittedName>
</protein>
<gene>
    <name evidence="2" type="ORF">NDU88_006285</name>
</gene>
<comment type="caution">
    <text evidence="2">The sequence shown here is derived from an EMBL/GenBank/DDBJ whole genome shotgun (WGS) entry which is preliminary data.</text>
</comment>
<evidence type="ECO:0000313" key="3">
    <source>
        <dbReference type="Proteomes" id="UP001066276"/>
    </source>
</evidence>
<dbReference type="AlphaFoldDB" id="A0AAV7VPB3"/>
<evidence type="ECO:0000313" key="2">
    <source>
        <dbReference type="EMBL" id="KAJ1202486.1"/>
    </source>
</evidence>
<dbReference type="Gene3D" id="3.10.10.10">
    <property type="entry name" value="HIV Type 1 Reverse Transcriptase, subunit A, domain 1"/>
    <property type="match status" value="1"/>
</dbReference>
<sequence>MLNERHCCSFIPDNSKKIRSMLTNLTRDSADVKDLKVPGVWEKVGKGIARTNSDDEKEQTPETENENINEEYPLIEFFPMFTVKELHEDLQGTVQKNVWDLTGKEVGLIKGVEPIKITLKPNVVFPQLPPYNMAEDVLMKVAQIIGDFLKQGVLKEVLSRPSNSPIMGLKDPCGKVRIVQDLRKVNDMVVKCCPAVPHPAVILFQIPC</sequence>